<evidence type="ECO:0000256" key="4">
    <source>
        <dbReference type="SAM" id="MobiDB-lite"/>
    </source>
</evidence>
<keyword evidence="2" id="KW-0808">Transferase</keyword>
<feature type="region of interest" description="Disordered" evidence="4">
    <location>
        <begin position="44"/>
        <end position="85"/>
    </location>
</feature>
<dbReference type="InterPro" id="IPR002123">
    <property type="entry name" value="Plipid/glycerol_acylTrfase"/>
</dbReference>
<dbReference type="EMBL" id="CAXHTA020000007">
    <property type="protein sequence ID" value="CAL5222725.1"/>
    <property type="molecule type" value="Genomic_DNA"/>
</dbReference>
<keyword evidence="7" id="KW-1185">Reference proteome</keyword>
<evidence type="ECO:0000256" key="1">
    <source>
        <dbReference type="ARBA" id="ARBA00005420"/>
    </source>
</evidence>
<dbReference type="CDD" id="cd07987">
    <property type="entry name" value="LPLAT_MGAT-like"/>
    <property type="match status" value="1"/>
</dbReference>
<dbReference type="PANTHER" id="PTHR22753">
    <property type="entry name" value="TRANSMEMBRANE PROTEIN 68"/>
    <property type="match status" value="1"/>
</dbReference>
<feature type="domain" description="Phospholipid/glycerol acyltransferase" evidence="5">
    <location>
        <begin position="497"/>
        <end position="621"/>
    </location>
</feature>
<sequence length="754" mass="82263">MTSVCSWGAQRCVLQSNSKLARRSHVQGRVLTRNATIDEKSANLSANNTPAQEARINSNGAASTSGSEKDQNGSPAVASIRVTPPPVEPRFQGAVGRESPVVAQVALDPAATPLVDLNAATFEGGDPNRIRLADLIMNDGGPPRFISPFIPGRSPRASLDDMPLMVYLPGIDGTGLAASRQFPYLADAFDLHALSIPSADRTPFESLVKLTEEYLEIIVMQSPPERPVYLLGESFGGVMALAVAEARPDLVDRVVLVNPATSFENSPWPALGPLLPQVPKELYSAVPVALAPILGNPILLAAFGVDRSAPLQDQAVAFGQGVAALLPQLAALTEILPAPTLAWKLKLLQEGNRQLAPKLKNVGQRVLLLVGEGDWLIPSQAEGRRLETVLARCIVKGFPFRSHALLQEAGINLVDIMKEQGFYVKERKMSAPANKRGRNSFGEAAPIELPTAQELSTYADKSYSTFIRRLVSPVFFSTAEDGSTQRGLAGVPNDRPMLLVGNHQTFALDLGLFVEQIVRERGFLPRGLAHPAIFSSGDGNQTNNASIKSLLTTFGAVPVGGRNFFRLLQNGEAVLLFPGGVREAYKGKGQEYRLFWPSRPEFIRMAARYGATIVPFAGVGAEDGFNMLLDSQEIRKLPVMGSMLEERSRREVPRARRGVSTGDLEEELFIPPLAVPKTPERFYYKFGRPVRTTKEDQNDPERVMQLYQEVKGEVEAGISYLLRKREADRYRHFVPRMLYETASGGRQAPTFDLP</sequence>
<accession>A0ABP1FS21</accession>
<protein>
    <submittedName>
        <fullName evidence="6">G5130 protein</fullName>
    </submittedName>
</protein>
<dbReference type="Proteomes" id="UP001497392">
    <property type="component" value="Unassembled WGS sequence"/>
</dbReference>
<comment type="similarity">
    <text evidence="1">Belongs to the diacylglycerol acyltransferase family.</text>
</comment>
<dbReference type="Pfam" id="PF00561">
    <property type="entry name" value="Abhydrolase_1"/>
    <property type="match status" value="1"/>
</dbReference>
<evidence type="ECO:0000256" key="3">
    <source>
        <dbReference type="ARBA" id="ARBA00023315"/>
    </source>
</evidence>
<dbReference type="InterPro" id="IPR000073">
    <property type="entry name" value="AB_hydrolase_1"/>
</dbReference>
<proteinExistence type="inferred from homology"/>
<dbReference type="Gene3D" id="3.40.50.1820">
    <property type="entry name" value="alpha/beta hydrolase"/>
    <property type="match status" value="1"/>
</dbReference>
<evidence type="ECO:0000256" key="2">
    <source>
        <dbReference type="ARBA" id="ARBA00022679"/>
    </source>
</evidence>
<organism evidence="6 7">
    <name type="scientific">Coccomyxa viridis</name>
    <dbReference type="NCBI Taxonomy" id="1274662"/>
    <lineage>
        <taxon>Eukaryota</taxon>
        <taxon>Viridiplantae</taxon>
        <taxon>Chlorophyta</taxon>
        <taxon>core chlorophytes</taxon>
        <taxon>Trebouxiophyceae</taxon>
        <taxon>Trebouxiophyceae incertae sedis</taxon>
        <taxon>Coccomyxaceae</taxon>
        <taxon>Coccomyxa</taxon>
    </lineage>
</organism>
<gene>
    <name evidence="6" type="primary">g5130</name>
    <name evidence="6" type="ORF">VP750_LOCUS4384</name>
</gene>
<keyword evidence="3" id="KW-0012">Acyltransferase</keyword>
<dbReference type="SMART" id="SM00563">
    <property type="entry name" value="PlsC"/>
    <property type="match status" value="1"/>
</dbReference>
<evidence type="ECO:0000313" key="7">
    <source>
        <dbReference type="Proteomes" id="UP001497392"/>
    </source>
</evidence>
<dbReference type="PANTHER" id="PTHR22753:SF14">
    <property type="entry name" value="MONOACYLGLYCEROL_DIACYLGLYCEROL O-ACYLTRANSFERASE"/>
    <property type="match status" value="1"/>
</dbReference>
<dbReference type="InterPro" id="IPR007130">
    <property type="entry name" value="DAGAT"/>
</dbReference>
<dbReference type="SUPFAM" id="SSF53474">
    <property type="entry name" value="alpha/beta-Hydrolases"/>
    <property type="match status" value="1"/>
</dbReference>
<dbReference type="Pfam" id="PF03982">
    <property type="entry name" value="DAGAT"/>
    <property type="match status" value="1"/>
</dbReference>
<name>A0ABP1FS21_9CHLO</name>
<dbReference type="InterPro" id="IPR029058">
    <property type="entry name" value="AB_hydrolase_fold"/>
</dbReference>
<reference evidence="6 7" key="1">
    <citation type="submission" date="2024-06" db="EMBL/GenBank/DDBJ databases">
        <authorList>
            <person name="Kraege A."/>
            <person name="Thomma B."/>
        </authorList>
    </citation>
    <scope>NUCLEOTIDE SEQUENCE [LARGE SCALE GENOMIC DNA]</scope>
</reference>
<evidence type="ECO:0000313" key="6">
    <source>
        <dbReference type="EMBL" id="CAL5222725.1"/>
    </source>
</evidence>
<comment type="caution">
    <text evidence="6">The sequence shown here is derived from an EMBL/GenBank/DDBJ whole genome shotgun (WGS) entry which is preliminary data.</text>
</comment>
<feature type="compositionally biased region" description="Polar residues" evidence="4">
    <location>
        <begin position="44"/>
        <end position="66"/>
    </location>
</feature>
<dbReference type="SUPFAM" id="SSF69593">
    <property type="entry name" value="Glycerol-3-phosphate (1)-acyltransferase"/>
    <property type="match status" value="1"/>
</dbReference>
<evidence type="ECO:0000259" key="5">
    <source>
        <dbReference type="SMART" id="SM00563"/>
    </source>
</evidence>